<sequence length="533" mass="61579">MKRIDLVYKTVENLDIGNGVTTSDICSELNIERSNISKTLNQLVKDGLLFKNSSRPVKYYLKNPNNIDFNQKSSLDRLSYLFPSLTDACKLGKTAILYPPNGMNSLIIGETGSGKSMLATLMHEYAVSFFKKEMPFYHFNCSDYANNVQLLSSHLFGVKKGTFTGATEDRPGIIEKADGGILFLDEIHNLPSEGQEMLFVFMDTGYFRRFGEVSKKIKSDVRIICATNEDINKTLLSTFLRRISIKIKMPSLSERHLEERLTLIETFIKNESKILNKRIYVSYNTMLCFLSYDCPFNVGQLKNDIKLCVANAYTDYFIKNKKHIKINSPDLPKEMRKNLNNPLLEERALLKNLPTTNRYFIYNKDSQITSYYFKHKTQELFTAYKALINQVEIIMTSKNPSIDSLNENLSEYIKVLGHCSENYKFNFAYSIFDEINSKLVNFDRNIESFFKIASFENLFNLHIDLIYDRMSLISFDNLNLKNKFKSIFPAEYEKALTYAEIIEDTLNLYITVSEFVVIMLISIYVNNSILNEI</sequence>
<dbReference type="InterPro" id="IPR011991">
    <property type="entry name" value="ArsR-like_HTH"/>
</dbReference>
<evidence type="ECO:0000313" key="5">
    <source>
        <dbReference type="EMBL" id="OPX47556.1"/>
    </source>
</evidence>
<dbReference type="PROSITE" id="PS00676">
    <property type="entry name" value="SIGMA54_INTERACT_2"/>
    <property type="match status" value="1"/>
</dbReference>
<keyword evidence="2" id="KW-0067">ATP-binding</keyword>
<dbReference type="OrthoDB" id="9765164at2"/>
<dbReference type="Gene3D" id="1.10.10.10">
    <property type="entry name" value="Winged helix-like DNA-binding domain superfamily/Winged helix DNA-binding domain"/>
    <property type="match status" value="1"/>
</dbReference>
<dbReference type="Gene3D" id="3.40.50.300">
    <property type="entry name" value="P-loop containing nucleotide triphosphate hydrolases"/>
    <property type="match status" value="1"/>
</dbReference>
<gene>
    <name evidence="5" type="primary">pspF</name>
    <name evidence="5" type="ORF">CLTHE_17730</name>
</gene>
<comment type="caution">
    <text evidence="5">The sequence shown here is derived from an EMBL/GenBank/DDBJ whole genome shotgun (WGS) entry which is preliminary data.</text>
</comment>
<dbReference type="SMART" id="SM00382">
    <property type="entry name" value="AAA"/>
    <property type="match status" value="1"/>
</dbReference>
<dbReference type="SUPFAM" id="SSF52540">
    <property type="entry name" value="P-loop containing nucleoside triphosphate hydrolases"/>
    <property type="match status" value="1"/>
</dbReference>
<evidence type="ECO:0000259" key="4">
    <source>
        <dbReference type="PROSITE" id="PS50045"/>
    </source>
</evidence>
<dbReference type="GO" id="GO:0003677">
    <property type="term" value="F:DNA binding"/>
    <property type="evidence" value="ECO:0007669"/>
    <property type="project" value="UniProtKB-KW"/>
</dbReference>
<dbReference type="InterPro" id="IPR003593">
    <property type="entry name" value="AAA+_ATPase"/>
</dbReference>
<accession>A0A1V4SUP8</accession>
<reference evidence="5 6" key="1">
    <citation type="submission" date="2016-02" db="EMBL/GenBank/DDBJ databases">
        <title>Genome sequence of Clostridium thermobutyricum DSM 4928.</title>
        <authorList>
            <person name="Poehlein A."/>
            <person name="Daniel R."/>
        </authorList>
    </citation>
    <scope>NUCLEOTIDE SEQUENCE [LARGE SCALE GENOMIC DNA]</scope>
    <source>
        <strain evidence="5 6">DSM 4928</strain>
    </source>
</reference>
<dbReference type="PROSITE" id="PS50045">
    <property type="entry name" value="SIGMA54_INTERACT_4"/>
    <property type="match status" value="1"/>
</dbReference>
<dbReference type="InterPro" id="IPR036388">
    <property type="entry name" value="WH-like_DNA-bd_sf"/>
</dbReference>
<keyword evidence="3" id="KW-0238">DNA-binding</keyword>
<dbReference type="CDD" id="cd00090">
    <property type="entry name" value="HTH_ARSR"/>
    <property type="match status" value="1"/>
</dbReference>
<evidence type="ECO:0000313" key="6">
    <source>
        <dbReference type="Proteomes" id="UP000191448"/>
    </source>
</evidence>
<dbReference type="InterPro" id="IPR027417">
    <property type="entry name" value="P-loop_NTPase"/>
</dbReference>
<keyword evidence="1" id="KW-0547">Nucleotide-binding</keyword>
<evidence type="ECO:0000256" key="1">
    <source>
        <dbReference type="ARBA" id="ARBA00022741"/>
    </source>
</evidence>
<dbReference type="CDD" id="cd00009">
    <property type="entry name" value="AAA"/>
    <property type="match status" value="1"/>
</dbReference>
<dbReference type="InterPro" id="IPR036390">
    <property type="entry name" value="WH_DNA-bd_sf"/>
</dbReference>
<dbReference type="RefSeq" id="WP_080022945.1">
    <property type="nucleotide sequence ID" value="NZ_LTAY01000044.1"/>
</dbReference>
<dbReference type="Proteomes" id="UP000191448">
    <property type="component" value="Unassembled WGS sequence"/>
</dbReference>
<dbReference type="PANTHER" id="PTHR32071:SF38">
    <property type="entry name" value="PSP OPERON TRANSCRIPTIONAL ACTIVATOR"/>
    <property type="match status" value="1"/>
</dbReference>
<dbReference type="Pfam" id="PF00158">
    <property type="entry name" value="Sigma54_activat"/>
    <property type="match status" value="1"/>
</dbReference>
<proteinExistence type="predicted"/>
<evidence type="ECO:0000256" key="2">
    <source>
        <dbReference type="ARBA" id="ARBA00022840"/>
    </source>
</evidence>
<dbReference type="PANTHER" id="PTHR32071">
    <property type="entry name" value="TRANSCRIPTIONAL REGULATORY PROTEIN"/>
    <property type="match status" value="1"/>
</dbReference>
<dbReference type="GO" id="GO:0005524">
    <property type="term" value="F:ATP binding"/>
    <property type="evidence" value="ECO:0007669"/>
    <property type="project" value="UniProtKB-KW"/>
</dbReference>
<protein>
    <submittedName>
        <fullName evidence="5">Psp operon transcriptional activator</fullName>
    </submittedName>
</protein>
<evidence type="ECO:0000256" key="3">
    <source>
        <dbReference type="ARBA" id="ARBA00023125"/>
    </source>
</evidence>
<organism evidence="5 6">
    <name type="scientific">Clostridium thermobutyricum DSM 4928</name>
    <dbReference type="NCBI Taxonomy" id="1121339"/>
    <lineage>
        <taxon>Bacteria</taxon>
        <taxon>Bacillati</taxon>
        <taxon>Bacillota</taxon>
        <taxon>Clostridia</taxon>
        <taxon>Eubacteriales</taxon>
        <taxon>Clostridiaceae</taxon>
        <taxon>Clostridium</taxon>
    </lineage>
</organism>
<dbReference type="InterPro" id="IPR002831">
    <property type="entry name" value="Tscrpt_reg_TrmB_N"/>
</dbReference>
<dbReference type="Pfam" id="PF01978">
    <property type="entry name" value="TrmB"/>
    <property type="match status" value="1"/>
</dbReference>
<dbReference type="AlphaFoldDB" id="A0A1V4SUP8"/>
<dbReference type="EMBL" id="LTAY01000044">
    <property type="protein sequence ID" value="OPX47556.1"/>
    <property type="molecule type" value="Genomic_DNA"/>
</dbReference>
<dbReference type="InterPro" id="IPR002078">
    <property type="entry name" value="Sigma_54_int"/>
</dbReference>
<feature type="domain" description="Sigma-54 factor interaction" evidence="4">
    <location>
        <begin position="106"/>
        <end position="310"/>
    </location>
</feature>
<dbReference type="SUPFAM" id="SSF46785">
    <property type="entry name" value="Winged helix' DNA-binding domain"/>
    <property type="match status" value="1"/>
</dbReference>
<dbReference type="InterPro" id="IPR025943">
    <property type="entry name" value="Sigma_54_int_dom_ATP-bd_2"/>
</dbReference>
<name>A0A1V4SUP8_9CLOT</name>
<dbReference type="GO" id="GO:0003700">
    <property type="term" value="F:DNA-binding transcription factor activity"/>
    <property type="evidence" value="ECO:0007669"/>
    <property type="project" value="InterPro"/>
</dbReference>